<dbReference type="KEGG" id="cvt:B843_00805"/>
<dbReference type="Pfam" id="PF00266">
    <property type="entry name" value="Aminotran_5"/>
    <property type="match status" value="1"/>
</dbReference>
<dbReference type="InterPro" id="IPR015421">
    <property type="entry name" value="PyrdxlP-dep_Trfase_major"/>
</dbReference>
<name>W5XX79_9CORY</name>
<dbReference type="STRING" id="1224164.B843_00805"/>
<dbReference type="Gene3D" id="3.90.1150.10">
    <property type="entry name" value="Aspartate Aminotransferase, domain 1"/>
    <property type="match status" value="1"/>
</dbReference>
<organism evidence="2 3">
    <name type="scientific">Corynebacterium vitaeruminis DSM 20294</name>
    <dbReference type="NCBI Taxonomy" id="1224164"/>
    <lineage>
        <taxon>Bacteria</taxon>
        <taxon>Bacillati</taxon>
        <taxon>Actinomycetota</taxon>
        <taxon>Actinomycetes</taxon>
        <taxon>Mycobacteriales</taxon>
        <taxon>Corynebacteriaceae</taxon>
        <taxon>Corynebacterium</taxon>
    </lineage>
</organism>
<dbReference type="HOGENOM" id="CLU_003433_2_2_11"/>
<dbReference type="eggNOG" id="COG0520">
    <property type="taxonomic scope" value="Bacteria"/>
</dbReference>
<dbReference type="InterPro" id="IPR015422">
    <property type="entry name" value="PyrdxlP-dep_Trfase_small"/>
</dbReference>
<dbReference type="AlphaFoldDB" id="W5XX79"/>
<dbReference type="Gene3D" id="3.40.640.10">
    <property type="entry name" value="Type I PLP-dependent aspartate aminotransferase-like (Major domain)"/>
    <property type="match status" value="1"/>
</dbReference>
<reference evidence="2 3" key="1">
    <citation type="submission" date="2013-02" db="EMBL/GenBank/DDBJ databases">
        <title>The complete genome sequence of Corynebacterium vitaeruminis DSM 20294.</title>
        <authorList>
            <person name="Ruckert C."/>
            <person name="Albersmeier A."/>
            <person name="Kalinowski J."/>
        </authorList>
    </citation>
    <scope>NUCLEOTIDE SEQUENCE [LARGE SCALE GENOMIC DNA]</scope>
    <source>
        <strain evidence="3">ATCC 10234</strain>
    </source>
</reference>
<dbReference type="SUPFAM" id="SSF53383">
    <property type="entry name" value="PLP-dependent transferases"/>
    <property type="match status" value="1"/>
</dbReference>
<evidence type="ECO:0000313" key="3">
    <source>
        <dbReference type="Proteomes" id="UP000019222"/>
    </source>
</evidence>
<dbReference type="PANTHER" id="PTHR43586:SF21">
    <property type="entry name" value="PYRIDOXAL PHOSPHATE (PLP)-DEPENDENT ASPARTATE AMINOTRANSFERASE SUPERFAMILY"/>
    <property type="match status" value="1"/>
</dbReference>
<dbReference type="PANTHER" id="PTHR43586">
    <property type="entry name" value="CYSTEINE DESULFURASE"/>
    <property type="match status" value="1"/>
</dbReference>
<evidence type="ECO:0000259" key="1">
    <source>
        <dbReference type="Pfam" id="PF00266"/>
    </source>
</evidence>
<keyword evidence="3" id="KW-1185">Reference proteome</keyword>
<dbReference type="InterPro" id="IPR015424">
    <property type="entry name" value="PyrdxlP-dep_Trfase"/>
</dbReference>
<dbReference type="Proteomes" id="UP000019222">
    <property type="component" value="Chromosome"/>
</dbReference>
<evidence type="ECO:0000313" key="2">
    <source>
        <dbReference type="EMBL" id="AHI21557.1"/>
    </source>
</evidence>
<gene>
    <name evidence="2" type="ORF">B843_00805</name>
</gene>
<dbReference type="InterPro" id="IPR000192">
    <property type="entry name" value="Aminotrans_V_dom"/>
</dbReference>
<proteinExistence type="predicted"/>
<dbReference type="PATRIC" id="fig|1224164.3.peg.161"/>
<dbReference type="EMBL" id="CP004353">
    <property type="protein sequence ID" value="AHI21557.1"/>
    <property type="molecule type" value="Genomic_DNA"/>
</dbReference>
<feature type="domain" description="Aminotransferase class V" evidence="1">
    <location>
        <begin position="67"/>
        <end position="223"/>
    </location>
</feature>
<protein>
    <recommendedName>
        <fullName evidence="1">Aminotransferase class V domain-containing protein</fullName>
    </recommendedName>
</protein>
<accession>W5XX79</accession>
<sequence>MYTSLSDGWTYLNADRSPQIPESVSAAVSRSFRSAPVLEPVGEVLDVSGSHRHSPRTGQTVGDSYLEAARRAIADLTGAATDAVILGPSLEVLYSRLARAVRPLMRRGARIVNSRADRLRIDPAMAHAQAEVIAEPDLGTGEVPAFQYSELVTGSTRLVALSAAHRSVGTVNPVAEIADIVHSSSRAWLLVDVSPIAGSSPINIDDLGADILALDCAAIGGPDVSALVFRDTTMFPRIDMSALRLDVAPGLAGGVPALVDHLAGLSEQSRGTRSMRLHSSLAQTGAYLERLGAYLVDSLGALRTVHIFGVTGEAAAGTSASRIARTSFCIAGVPAATIYQRLLSHRLVTSIAGTDPLLDAMGAADTDGVITIGLSAYNTTNDVDQLVRAVASLA</sequence>